<dbReference type="PANTHER" id="PTHR36433">
    <property type="entry name" value="HYPOTHETICAL CYTOSOLIC PROTEIN"/>
    <property type="match status" value="1"/>
</dbReference>
<evidence type="ECO:0000313" key="1">
    <source>
        <dbReference type="EMBL" id="MBV7390569.1"/>
    </source>
</evidence>
<dbReference type="NCBIfam" id="TIGR01655">
    <property type="entry name" value="yxeA_fam"/>
    <property type="match status" value="1"/>
</dbReference>
<dbReference type="PANTHER" id="PTHR36433:SF2">
    <property type="entry name" value="YXEA FAMILY PROTEIN"/>
    <property type="match status" value="1"/>
</dbReference>
<evidence type="ECO:0000313" key="2">
    <source>
        <dbReference type="Proteomes" id="UP000774130"/>
    </source>
</evidence>
<proteinExistence type="predicted"/>
<name>A0ABS6TCE2_9ENTE</name>
<organism evidence="1 2">
    <name type="scientific">Enterococcus alishanensis</name>
    <dbReference type="NCBI Taxonomy" id="1303817"/>
    <lineage>
        <taxon>Bacteria</taxon>
        <taxon>Bacillati</taxon>
        <taxon>Bacillota</taxon>
        <taxon>Bacilli</taxon>
        <taxon>Lactobacillales</taxon>
        <taxon>Enterococcaceae</taxon>
        <taxon>Enterococcus</taxon>
    </lineage>
</organism>
<gene>
    <name evidence="1" type="ORF">KUA55_07750</name>
</gene>
<reference evidence="1 2" key="1">
    <citation type="submission" date="2021-06" db="EMBL/GenBank/DDBJ databases">
        <title>Enterococcus alishanensis sp. nov., a novel lactic acid bacterium isolated from fresh coffee beans.</title>
        <authorList>
            <person name="Chen Y.-S."/>
        </authorList>
    </citation>
    <scope>NUCLEOTIDE SEQUENCE [LARGE SCALE GENOMIC DNA]</scope>
    <source>
        <strain evidence="1 2">ALS3</strain>
    </source>
</reference>
<protein>
    <submittedName>
        <fullName evidence="1">YxeA family protein</fullName>
    </submittedName>
</protein>
<dbReference type="RefSeq" id="WP_218325630.1">
    <property type="nucleotide sequence ID" value="NZ_JAHUZB010000003.1"/>
</dbReference>
<comment type="caution">
    <text evidence="1">The sequence shown here is derived from an EMBL/GenBank/DDBJ whole genome shotgun (WGS) entry which is preliminary data.</text>
</comment>
<dbReference type="Proteomes" id="UP000774130">
    <property type="component" value="Unassembled WGS sequence"/>
</dbReference>
<sequence length="119" mass="13427">MKKLLIGLVLVVVLIFGGLKIAETVVMGGTDYYVQITDDGTKTLEQDDSGNAITKYSYQLIGYDKEGQEKVLDFSAFKDRPLKRDAYLKLTWNQKKGVTSYEEVQKNDLPQKAETKLSK</sequence>
<dbReference type="InterPro" id="IPR006542">
    <property type="entry name" value="DUF1093"/>
</dbReference>
<keyword evidence="2" id="KW-1185">Reference proteome</keyword>
<dbReference type="Pfam" id="PF06486">
    <property type="entry name" value="DUF1093"/>
    <property type="match status" value="1"/>
</dbReference>
<dbReference type="EMBL" id="JAHUZB010000003">
    <property type="protein sequence ID" value="MBV7390569.1"/>
    <property type="molecule type" value="Genomic_DNA"/>
</dbReference>
<accession>A0ABS6TCE2</accession>